<dbReference type="Proteomes" id="UP000799772">
    <property type="component" value="Unassembled WGS sequence"/>
</dbReference>
<accession>A0A9P4M9D0</accession>
<feature type="region of interest" description="Disordered" evidence="1">
    <location>
        <begin position="407"/>
        <end position="444"/>
    </location>
</feature>
<organism evidence="2 3">
    <name type="scientific">Rhizodiscina lignyota</name>
    <dbReference type="NCBI Taxonomy" id="1504668"/>
    <lineage>
        <taxon>Eukaryota</taxon>
        <taxon>Fungi</taxon>
        <taxon>Dikarya</taxon>
        <taxon>Ascomycota</taxon>
        <taxon>Pezizomycotina</taxon>
        <taxon>Dothideomycetes</taxon>
        <taxon>Pleosporomycetidae</taxon>
        <taxon>Aulographales</taxon>
        <taxon>Rhizodiscinaceae</taxon>
        <taxon>Rhizodiscina</taxon>
    </lineage>
</organism>
<keyword evidence="3" id="KW-1185">Reference proteome</keyword>
<protein>
    <submittedName>
        <fullName evidence="2">Uncharacterized protein</fullName>
    </submittedName>
</protein>
<dbReference type="AlphaFoldDB" id="A0A9P4M9D0"/>
<evidence type="ECO:0000256" key="1">
    <source>
        <dbReference type="SAM" id="MobiDB-lite"/>
    </source>
</evidence>
<name>A0A9P4M9D0_9PEZI</name>
<sequence length="444" mass="51035">MPEAQPGNGNCHKYYLRYADDGEFYREPEGGNLGDLSNDIHPIFRRRNFPAVNYDALIPSLRLASKLLTDESLLPWWHAIWYGWWEMVPNSDKNGEGAMYRYGRTGKLSARDIAMTKLQLQMMSDYVRFFPSDKMGTKVPQFASADSCGYRLGNMINHEDISGCAVDIEYASYYTNTLAQEDRYSSVTRLKTRFAFATILLHELSHAAQFFAIPEHQLRHEHFFEDETVAEAGCAWEKFVFGDALCSEFGEWASVERDGSWEFDKYGRQLIQYLESWPAQYPKNVKPKDWPCAPVATLGLQPLPEIEMQWRVEVGFIEKLFTTAFWDVEVREKGASALRPPREIGVRYSNRQHHRCEGYGEDGIPEDCYMDEEGNVYPYVKGDWAEWEGFGRLLKIDLAEDISDPYTSWDNEAQNAGWGDLDPDAGWGDGDQNGGWDDENHNDV</sequence>
<evidence type="ECO:0000313" key="2">
    <source>
        <dbReference type="EMBL" id="KAF2102596.1"/>
    </source>
</evidence>
<proteinExistence type="predicted"/>
<dbReference type="EMBL" id="ML978122">
    <property type="protein sequence ID" value="KAF2102596.1"/>
    <property type="molecule type" value="Genomic_DNA"/>
</dbReference>
<comment type="caution">
    <text evidence="2">The sequence shown here is derived from an EMBL/GenBank/DDBJ whole genome shotgun (WGS) entry which is preliminary data.</text>
</comment>
<gene>
    <name evidence="2" type="ORF">NA57DRAFT_71584</name>
</gene>
<dbReference type="OrthoDB" id="3648637at2759"/>
<evidence type="ECO:0000313" key="3">
    <source>
        <dbReference type="Proteomes" id="UP000799772"/>
    </source>
</evidence>
<reference evidence="2" key="1">
    <citation type="journal article" date="2020" name="Stud. Mycol.">
        <title>101 Dothideomycetes genomes: a test case for predicting lifestyles and emergence of pathogens.</title>
        <authorList>
            <person name="Haridas S."/>
            <person name="Albert R."/>
            <person name="Binder M."/>
            <person name="Bloem J."/>
            <person name="Labutti K."/>
            <person name="Salamov A."/>
            <person name="Andreopoulos B."/>
            <person name="Baker S."/>
            <person name="Barry K."/>
            <person name="Bills G."/>
            <person name="Bluhm B."/>
            <person name="Cannon C."/>
            <person name="Castanera R."/>
            <person name="Culley D."/>
            <person name="Daum C."/>
            <person name="Ezra D."/>
            <person name="Gonzalez J."/>
            <person name="Henrissat B."/>
            <person name="Kuo A."/>
            <person name="Liang C."/>
            <person name="Lipzen A."/>
            <person name="Lutzoni F."/>
            <person name="Magnuson J."/>
            <person name="Mondo S."/>
            <person name="Nolan M."/>
            <person name="Ohm R."/>
            <person name="Pangilinan J."/>
            <person name="Park H.-J."/>
            <person name="Ramirez L."/>
            <person name="Alfaro M."/>
            <person name="Sun H."/>
            <person name="Tritt A."/>
            <person name="Yoshinaga Y."/>
            <person name="Zwiers L.-H."/>
            <person name="Turgeon B."/>
            <person name="Goodwin S."/>
            <person name="Spatafora J."/>
            <person name="Crous P."/>
            <person name="Grigoriev I."/>
        </authorList>
    </citation>
    <scope>NUCLEOTIDE SEQUENCE</scope>
    <source>
        <strain evidence="2">CBS 133067</strain>
    </source>
</reference>